<organism evidence="1 2">
    <name type="scientific">Rhodoferax aquaticus</name>
    <dbReference type="NCBI Taxonomy" id="2527691"/>
    <lineage>
        <taxon>Bacteria</taxon>
        <taxon>Pseudomonadati</taxon>
        <taxon>Pseudomonadota</taxon>
        <taxon>Betaproteobacteria</taxon>
        <taxon>Burkholderiales</taxon>
        <taxon>Comamonadaceae</taxon>
        <taxon>Rhodoferax</taxon>
    </lineage>
</organism>
<protein>
    <submittedName>
        <fullName evidence="1">Uncharacterized protein</fullName>
    </submittedName>
</protein>
<gene>
    <name evidence="1" type="ORF">EXZ61_14815</name>
</gene>
<sequence>MLHPSLAHLEDIDTRFLDPNARFVVMPETTEAALEDANLALVGLSCMLDTMESQNIKLHQAGGCLQYVELPPDCLSALLRMVAEKIKPCTNNPTLGAVQHLRPDLFNTSNRGN</sequence>
<dbReference type="EMBL" id="CP036282">
    <property type="protein sequence ID" value="QDL55340.1"/>
    <property type="molecule type" value="Genomic_DNA"/>
</dbReference>
<dbReference type="KEGG" id="rhg:EXZ61_14815"/>
<evidence type="ECO:0000313" key="1">
    <source>
        <dbReference type="EMBL" id="QDL55340.1"/>
    </source>
</evidence>
<name>A0A515ERR2_9BURK</name>
<reference evidence="2" key="1">
    <citation type="submission" date="2019-02" db="EMBL/GenBank/DDBJ databases">
        <title>Complete genome sequence of Rhodoferax sp. Gr-4.</title>
        <authorList>
            <person name="Jin L."/>
        </authorList>
    </citation>
    <scope>NUCLEOTIDE SEQUENCE [LARGE SCALE GENOMIC DNA]</scope>
    <source>
        <strain evidence="2">Gr-4</strain>
    </source>
</reference>
<proteinExistence type="predicted"/>
<dbReference type="AlphaFoldDB" id="A0A515ERR2"/>
<keyword evidence="2" id="KW-1185">Reference proteome</keyword>
<reference evidence="2" key="2">
    <citation type="journal article" date="2020" name="Int. J. Syst. Evol. Microbiol.">
        <title>Genomic insights into a novel species Rhodoferax aquaticus sp. nov., isolated from freshwater.</title>
        <authorList>
            <person name="Li T."/>
            <person name="Zhuo Y."/>
            <person name="Jin C.Z."/>
            <person name="Wu X."/>
            <person name="Ko S.R."/>
            <person name="Jin F.J."/>
            <person name="Ahn C.Y."/>
            <person name="Oh H.M."/>
            <person name="Lee H.G."/>
            <person name="Jin L."/>
        </authorList>
    </citation>
    <scope>NUCLEOTIDE SEQUENCE [LARGE SCALE GENOMIC DNA]</scope>
    <source>
        <strain evidence="2">Gr-4</strain>
    </source>
</reference>
<accession>A0A515ERR2</accession>
<evidence type="ECO:0000313" key="2">
    <source>
        <dbReference type="Proteomes" id="UP000317365"/>
    </source>
</evidence>
<dbReference type="RefSeq" id="WP_142812498.1">
    <property type="nucleotide sequence ID" value="NZ_CP036282.1"/>
</dbReference>
<dbReference type="Proteomes" id="UP000317365">
    <property type="component" value="Chromosome"/>
</dbReference>